<protein>
    <recommendedName>
        <fullName evidence="3">Transglycosylase SLT domain-containing protein</fullName>
    </recommendedName>
</protein>
<organism evidence="1 2">
    <name type="scientific">Candidatus Magnetoglobus multicellularis str. Araruama</name>
    <dbReference type="NCBI Taxonomy" id="890399"/>
    <lineage>
        <taxon>Bacteria</taxon>
        <taxon>Pseudomonadati</taxon>
        <taxon>Thermodesulfobacteriota</taxon>
        <taxon>Desulfobacteria</taxon>
        <taxon>Desulfobacterales</taxon>
        <taxon>Desulfobacteraceae</taxon>
        <taxon>Candidatus Magnetoglobus</taxon>
    </lineage>
</organism>
<comment type="caution">
    <text evidence="1">The sequence shown here is derived from an EMBL/GenBank/DDBJ whole genome shotgun (WGS) entry which is preliminary data.</text>
</comment>
<dbReference type="EMBL" id="ATBP01001087">
    <property type="protein sequence ID" value="ETR68075.1"/>
    <property type="molecule type" value="Genomic_DNA"/>
</dbReference>
<gene>
    <name evidence="1" type="ORF">OMM_04778</name>
</gene>
<name>A0A1V1NZZ5_9BACT</name>
<dbReference type="SUPFAM" id="SSF53955">
    <property type="entry name" value="Lysozyme-like"/>
    <property type="match status" value="1"/>
</dbReference>
<reference evidence="2" key="1">
    <citation type="submission" date="2012-11" db="EMBL/GenBank/DDBJ databases">
        <authorList>
            <person name="Lucero-Rivera Y.E."/>
            <person name="Tovar-Ramirez D."/>
        </authorList>
    </citation>
    <scope>NUCLEOTIDE SEQUENCE [LARGE SCALE GENOMIC DNA]</scope>
    <source>
        <strain evidence="2">Araruama</strain>
    </source>
</reference>
<dbReference type="InterPro" id="IPR023346">
    <property type="entry name" value="Lysozyme-like_dom_sf"/>
</dbReference>
<evidence type="ECO:0000313" key="2">
    <source>
        <dbReference type="Proteomes" id="UP000189670"/>
    </source>
</evidence>
<dbReference type="AlphaFoldDB" id="A0A1V1NZZ5"/>
<evidence type="ECO:0000313" key="1">
    <source>
        <dbReference type="EMBL" id="ETR68075.1"/>
    </source>
</evidence>
<dbReference type="Gene3D" id="1.10.530.10">
    <property type="match status" value="1"/>
</dbReference>
<proteinExistence type="predicted"/>
<sequence>MGKKNAQYFIRMAFIILLCCMAGEPHSNGHENRPVERYTIPETPLPEGFIPPVLDNPSIVTFLSASEIRRHINIHYEAFNKKADSAIPNSPLKRLHQLLTTFDQISKLRYRRGVTFLPCQKNLPELVDYIMNSRWYHEFLIPVSTNEVYDYSENTALRIILSAHTAAHFFQIPFPTLFCLIFQESKFDFKIKSYTGALGLGQITGIALKQINLIRSNEPPENRRLLAAASHIKNIYADPVIDELLRDMGFYPMFPQLGAFPNRIQKFNPYQGTVIKQVSKELIRRGFSYGKNFALVRRLIKRNLKGEILRGKYAAVHPALLKVTDVNYGKKFGTVLNIETNLIVSAMLLRHYMNYEWIVWNRKIHLQPSLAAIMAIAAYNQGPSVIREYIRYLLKLHPRYKIEQATSKDHRLFLSKQGIRKALKNKSRRVDELFSHIHKITQCSENECFE</sequence>
<dbReference type="Proteomes" id="UP000189670">
    <property type="component" value="Unassembled WGS sequence"/>
</dbReference>
<accession>A0A1V1NZZ5</accession>
<evidence type="ECO:0008006" key="3">
    <source>
        <dbReference type="Google" id="ProtNLM"/>
    </source>
</evidence>